<name>A0A6M1U6D3_9RHOB</name>
<dbReference type="EMBL" id="JAALFE010000061">
    <property type="protein sequence ID" value="NGQ93444.1"/>
    <property type="molecule type" value="Genomic_DNA"/>
</dbReference>
<evidence type="ECO:0000313" key="1">
    <source>
        <dbReference type="EMBL" id="NGQ93444.1"/>
    </source>
</evidence>
<evidence type="ECO:0000313" key="2">
    <source>
        <dbReference type="Proteomes" id="UP000474758"/>
    </source>
</evidence>
<comment type="caution">
    <text evidence="1">The sequence shown here is derived from an EMBL/GenBank/DDBJ whole genome shotgun (WGS) entry which is preliminary data.</text>
</comment>
<protein>
    <submittedName>
        <fullName evidence="1">Uncharacterized protein</fullName>
    </submittedName>
</protein>
<accession>A0A6M1U6D3</accession>
<dbReference type="AlphaFoldDB" id="A0A6M1U6D3"/>
<organism evidence="1 2">
    <name type="scientific">Paragemmobacter kunshanensis</name>
    <dbReference type="NCBI Taxonomy" id="2583234"/>
    <lineage>
        <taxon>Bacteria</taxon>
        <taxon>Pseudomonadati</taxon>
        <taxon>Pseudomonadota</taxon>
        <taxon>Alphaproteobacteria</taxon>
        <taxon>Rhodobacterales</taxon>
        <taxon>Paracoccaceae</taxon>
        <taxon>Paragemmobacter</taxon>
    </lineage>
</organism>
<sequence length="203" mass="22619">MRFREAVVFAYAMDWPLNIGITITWTALETAGERNEGHCLGRGEWDREKYTRDELARLCRSEGLPFVALWGRDVGADMGSHVHLSIFWPSYKLAQLVAVIERISGSSADFVLKPYAADVVARSVCGGWQINMNNRKDDKESALEWAEYIAAQHAKHPAPPEIKGKAFGVSEAIGKAAQERERPALEARAAKYSITRPETAESL</sequence>
<reference evidence="1 2" key="1">
    <citation type="submission" date="2020-02" db="EMBL/GenBank/DDBJ databases">
        <title>Rhodobacter translucens sp. nov., a novel bacterium isolated from activated sludge.</title>
        <authorList>
            <person name="Liu J."/>
        </authorList>
    </citation>
    <scope>NUCLEOTIDE SEQUENCE [LARGE SCALE GENOMIC DNA]</scope>
    <source>
        <strain evidence="1 2">HX-7-19</strain>
    </source>
</reference>
<gene>
    <name evidence="1" type="ORF">G5V65_21465</name>
</gene>
<dbReference type="Proteomes" id="UP000474758">
    <property type="component" value="Unassembled WGS sequence"/>
</dbReference>
<dbReference type="RefSeq" id="WP_165054570.1">
    <property type="nucleotide sequence ID" value="NZ_JAALFE010000061.1"/>
</dbReference>
<keyword evidence="2" id="KW-1185">Reference proteome</keyword>
<proteinExistence type="predicted"/>